<dbReference type="AlphaFoldDB" id="A0A5C5WUF6"/>
<comment type="caution">
    <text evidence="1">The sequence shown here is derived from an EMBL/GenBank/DDBJ whole genome shotgun (WGS) entry which is preliminary data.</text>
</comment>
<organism evidence="1 2">
    <name type="scientific">Rubripirellula amarantea</name>
    <dbReference type="NCBI Taxonomy" id="2527999"/>
    <lineage>
        <taxon>Bacteria</taxon>
        <taxon>Pseudomonadati</taxon>
        <taxon>Planctomycetota</taxon>
        <taxon>Planctomycetia</taxon>
        <taxon>Pirellulales</taxon>
        <taxon>Pirellulaceae</taxon>
        <taxon>Rubripirellula</taxon>
    </lineage>
</organism>
<evidence type="ECO:0000313" key="1">
    <source>
        <dbReference type="EMBL" id="TWT54228.1"/>
    </source>
</evidence>
<name>A0A5C5WUF6_9BACT</name>
<proteinExistence type="predicted"/>
<dbReference type="EMBL" id="SJPI01000001">
    <property type="protein sequence ID" value="TWT54228.1"/>
    <property type="molecule type" value="Genomic_DNA"/>
</dbReference>
<keyword evidence="2" id="KW-1185">Reference proteome</keyword>
<accession>A0A5C5WUF6</accession>
<protein>
    <submittedName>
        <fullName evidence="1">Uncharacterized protein</fullName>
    </submittedName>
</protein>
<evidence type="ECO:0000313" key="2">
    <source>
        <dbReference type="Proteomes" id="UP000316598"/>
    </source>
</evidence>
<reference evidence="1 2" key="1">
    <citation type="submission" date="2019-02" db="EMBL/GenBank/DDBJ databases">
        <title>Deep-cultivation of Planctomycetes and their phenomic and genomic characterization uncovers novel biology.</title>
        <authorList>
            <person name="Wiegand S."/>
            <person name="Jogler M."/>
            <person name="Boedeker C."/>
            <person name="Pinto D."/>
            <person name="Vollmers J."/>
            <person name="Rivas-Marin E."/>
            <person name="Kohn T."/>
            <person name="Peeters S.H."/>
            <person name="Heuer A."/>
            <person name="Rast P."/>
            <person name="Oberbeckmann S."/>
            <person name="Bunk B."/>
            <person name="Jeske O."/>
            <person name="Meyerdierks A."/>
            <person name="Storesund J.E."/>
            <person name="Kallscheuer N."/>
            <person name="Luecker S."/>
            <person name="Lage O.M."/>
            <person name="Pohl T."/>
            <person name="Merkel B.J."/>
            <person name="Hornburger P."/>
            <person name="Mueller R.-W."/>
            <person name="Bruemmer F."/>
            <person name="Labrenz M."/>
            <person name="Spormann A.M."/>
            <person name="Op Den Camp H."/>
            <person name="Overmann J."/>
            <person name="Amann R."/>
            <person name="Jetten M.S.M."/>
            <person name="Mascher T."/>
            <person name="Medema M.H."/>
            <person name="Devos D.P."/>
            <person name="Kaster A.-K."/>
            <person name="Ovreas L."/>
            <person name="Rohde M."/>
            <person name="Galperin M.Y."/>
            <person name="Jogler C."/>
        </authorList>
    </citation>
    <scope>NUCLEOTIDE SEQUENCE [LARGE SCALE GENOMIC DNA]</scope>
    <source>
        <strain evidence="1 2">Pla22</strain>
    </source>
</reference>
<gene>
    <name evidence="1" type="ORF">Pla22_18630</name>
</gene>
<dbReference type="Proteomes" id="UP000316598">
    <property type="component" value="Unassembled WGS sequence"/>
</dbReference>
<sequence>MLGFMFIQRASRIPTFFVIAFVVAIAMPRVGIGQDGKSLFPIELERWQKSEPELARGLVEADRLRLKLLLPGNDGVCCATRICQVINSLQQQCRATAFPGKSIATFEVTPERLLGQLRGEQSIDKAAFDAFSGKWFGNWDGSDVNHDWRPALSFAPPRVLGEGALAIQSLQYAWIGNGFGWNYVACEKSDPSRHYVLGMVYYFAGPNYRDIVSEAAHVGFVDGPSRLVWMTESSVYLEEAFVDEGCSPHYVITALRHDLLGSEMKVSPNVVQATYTRDSGTRPAFLKFSWKPDRLP</sequence>